<sequence>MLGRSILLNSRFLSSESTNLDVAIIGGGIVGCSIARQFLIKRPNLKIALFEKENRLAAHQSGHNSGVLHQGMYYKSPLKAKLCVEGVNLAYKYCDEKNIPYNKCGKLIVAVEPHEIPILDELYQRGLTNGSTGLRMVDSEEIIKIEPNCRGLKAIWSPETGIVDWGLVTTHFAKDFEAAGGSIHLNHTLTGVNLSKSEEYPIELTLKGKNSKVNAKYLVTASGLYADKVAQLTGCSPNLQIIPFRGEYLKLKNEKKTLVKTNIYPVPTPGLPFLGVHFTPKMNGDILLGPNAVLSFKREGYSYFDISLGDLKETLSYKGMQKLVWKYLRFGVDEMYRSIFINQQVKQLQRFVPSLNVSDVEPGLTGVRAQALDLEGNLVDEFIFDTGKGKLADCVLHVVNAPSPGATSSLAIARVVFEKAEKQFKL</sequence>
<evidence type="ECO:0000313" key="2">
    <source>
        <dbReference type="WBParaSite" id="RSKR_0001125900.1"/>
    </source>
</evidence>
<dbReference type="WBParaSite" id="RSKR_0001125900.1">
    <property type="protein sequence ID" value="RSKR_0001125900.1"/>
    <property type="gene ID" value="RSKR_0001125900"/>
</dbReference>
<evidence type="ECO:0000313" key="1">
    <source>
        <dbReference type="Proteomes" id="UP000095286"/>
    </source>
</evidence>
<proteinExistence type="predicted"/>
<dbReference type="Proteomes" id="UP000095286">
    <property type="component" value="Unplaced"/>
</dbReference>
<reference evidence="2" key="1">
    <citation type="submission" date="2016-11" db="UniProtKB">
        <authorList>
            <consortium name="WormBaseParasite"/>
        </authorList>
    </citation>
    <scope>IDENTIFICATION</scope>
    <source>
        <strain evidence="2">KR3021</strain>
    </source>
</reference>
<protein>
    <submittedName>
        <fullName evidence="2">DAO domain-containing protein</fullName>
    </submittedName>
</protein>
<accession>A0AC35UGM6</accession>
<organism evidence="1 2">
    <name type="scientific">Rhabditophanes sp. KR3021</name>
    <dbReference type="NCBI Taxonomy" id="114890"/>
    <lineage>
        <taxon>Eukaryota</taxon>
        <taxon>Metazoa</taxon>
        <taxon>Ecdysozoa</taxon>
        <taxon>Nematoda</taxon>
        <taxon>Chromadorea</taxon>
        <taxon>Rhabditida</taxon>
        <taxon>Tylenchina</taxon>
        <taxon>Panagrolaimomorpha</taxon>
        <taxon>Strongyloidoidea</taxon>
        <taxon>Alloionematidae</taxon>
        <taxon>Rhabditophanes</taxon>
    </lineage>
</organism>
<name>A0AC35UGM6_9BILA</name>